<accession>K7A763</accession>
<keyword evidence="1" id="KW-0472">Membrane</keyword>
<dbReference type="KEGG" id="gps:C427_0630"/>
<reference evidence="2 3" key="1">
    <citation type="journal article" date="2013" name="Genome Announc.">
        <title>Complete Genome Sequence of Glaciecola psychrophila Strain 170T.</title>
        <authorList>
            <person name="Yin J."/>
            <person name="Chen J."/>
            <person name="Liu G."/>
            <person name="Yu Y."/>
            <person name="Song L."/>
            <person name="Wang X."/>
            <person name="Qu X."/>
        </authorList>
    </citation>
    <scope>NUCLEOTIDE SEQUENCE [LARGE SCALE GENOMIC DNA]</scope>
    <source>
        <strain evidence="2 3">170</strain>
    </source>
</reference>
<evidence type="ECO:0000256" key="1">
    <source>
        <dbReference type="SAM" id="Phobius"/>
    </source>
</evidence>
<proteinExistence type="predicted"/>
<evidence type="ECO:0000313" key="2">
    <source>
        <dbReference type="EMBL" id="AGH42740.1"/>
    </source>
</evidence>
<feature type="transmembrane region" description="Helical" evidence="1">
    <location>
        <begin position="13"/>
        <end position="32"/>
    </location>
</feature>
<evidence type="ECO:0000313" key="3">
    <source>
        <dbReference type="Proteomes" id="UP000011864"/>
    </source>
</evidence>
<sequence length="38" mass="4164">MAFAPSSLILANYILPINRALVALFIFHSAYLQVGTQV</sequence>
<dbReference type="EMBL" id="CP003837">
    <property type="protein sequence ID" value="AGH42740.1"/>
    <property type="molecule type" value="Genomic_DNA"/>
</dbReference>
<keyword evidence="1" id="KW-0812">Transmembrane</keyword>
<dbReference type="PATRIC" id="fig|1129794.4.peg.625"/>
<name>K7A763_9ALTE</name>
<dbReference type="AlphaFoldDB" id="K7A763"/>
<dbReference type="Proteomes" id="UP000011864">
    <property type="component" value="Chromosome"/>
</dbReference>
<keyword evidence="1" id="KW-1133">Transmembrane helix</keyword>
<gene>
    <name evidence="2" type="ORF">C427_0630</name>
</gene>
<organism evidence="2 3">
    <name type="scientific">Paraglaciecola psychrophila 170</name>
    <dbReference type="NCBI Taxonomy" id="1129794"/>
    <lineage>
        <taxon>Bacteria</taxon>
        <taxon>Pseudomonadati</taxon>
        <taxon>Pseudomonadota</taxon>
        <taxon>Gammaproteobacteria</taxon>
        <taxon>Alteromonadales</taxon>
        <taxon>Alteromonadaceae</taxon>
        <taxon>Paraglaciecola</taxon>
    </lineage>
</organism>
<dbReference type="HOGENOM" id="CLU_3331165_0_0_6"/>
<protein>
    <submittedName>
        <fullName evidence="2">Uncharacterized protein</fullName>
    </submittedName>
</protein>
<dbReference type="STRING" id="1129794.C427_0630"/>
<keyword evidence="3" id="KW-1185">Reference proteome</keyword>